<sequence>DPSSLSRYEFKSAVLAATGRKLSSADLQHVLGGPVPSDTRLTAEQLMRVIQAVLAARAPEAHLRAVYQAFDVHAELDVSHTGRVSCEVFMAALKGRLA</sequence>
<reference evidence="1 2" key="1">
    <citation type="journal article" date="2017" name="Mol. Biol. Evol.">
        <title>The 4-celled Tetrabaena socialis nuclear genome reveals the essential components for genetic control of cell number at the origin of multicellularity in the volvocine lineage.</title>
        <authorList>
            <person name="Featherston J."/>
            <person name="Arakaki Y."/>
            <person name="Hanschen E.R."/>
            <person name="Ferris P.J."/>
            <person name="Michod R.E."/>
            <person name="Olson B.J.S.C."/>
            <person name="Nozaki H."/>
            <person name="Durand P.M."/>
        </authorList>
    </citation>
    <scope>NUCLEOTIDE SEQUENCE [LARGE SCALE GENOMIC DNA]</scope>
    <source>
        <strain evidence="1 2">NIES-571</strain>
    </source>
</reference>
<evidence type="ECO:0000313" key="1">
    <source>
        <dbReference type="EMBL" id="PNH03125.1"/>
    </source>
</evidence>
<keyword evidence="2" id="KW-1185">Reference proteome</keyword>
<name>A0A2J7ZS78_9CHLO</name>
<accession>A0A2J7ZS78</accession>
<gene>
    <name evidence="1" type="ORF">TSOC_010828</name>
</gene>
<proteinExistence type="predicted"/>
<dbReference type="OrthoDB" id="26525at2759"/>
<evidence type="ECO:0000313" key="2">
    <source>
        <dbReference type="Proteomes" id="UP000236333"/>
    </source>
</evidence>
<protein>
    <recommendedName>
        <fullName evidence="3">EF-hand domain-containing protein</fullName>
    </recommendedName>
</protein>
<dbReference type="Proteomes" id="UP000236333">
    <property type="component" value="Unassembled WGS sequence"/>
</dbReference>
<dbReference type="EMBL" id="PGGS01000544">
    <property type="protein sequence ID" value="PNH03125.1"/>
    <property type="molecule type" value="Genomic_DNA"/>
</dbReference>
<dbReference type="AlphaFoldDB" id="A0A2J7ZS78"/>
<evidence type="ECO:0008006" key="3">
    <source>
        <dbReference type="Google" id="ProtNLM"/>
    </source>
</evidence>
<feature type="non-terminal residue" evidence="1">
    <location>
        <position position="1"/>
    </location>
</feature>
<organism evidence="1 2">
    <name type="scientific">Tetrabaena socialis</name>
    <dbReference type="NCBI Taxonomy" id="47790"/>
    <lineage>
        <taxon>Eukaryota</taxon>
        <taxon>Viridiplantae</taxon>
        <taxon>Chlorophyta</taxon>
        <taxon>core chlorophytes</taxon>
        <taxon>Chlorophyceae</taxon>
        <taxon>CS clade</taxon>
        <taxon>Chlamydomonadales</taxon>
        <taxon>Tetrabaenaceae</taxon>
        <taxon>Tetrabaena</taxon>
    </lineage>
</organism>
<comment type="caution">
    <text evidence="1">The sequence shown here is derived from an EMBL/GenBank/DDBJ whole genome shotgun (WGS) entry which is preliminary data.</text>
</comment>